<protein>
    <submittedName>
        <fullName evidence="2">GNAT family N-acetyltransferase</fullName>
    </submittedName>
</protein>
<gene>
    <name evidence="2" type="ORF">HZY91_00765</name>
</gene>
<dbReference type="SUPFAM" id="SSF55729">
    <property type="entry name" value="Acyl-CoA N-acyltransferases (Nat)"/>
    <property type="match status" value="1"/>
</dbReference>
<dbReference type="InterPro" id="IPR016181">
    <property type="entry name" value="Acyl_CoA_acyltransferase"/>
</dbReference>
<dbReference type="PROSITE" id="PS51186">
    <property type="entry name" value="GNAT"/>
    <property type="match status" value="1"/>
</dbReference>
<feature type="domain" description="N-acetyltransferase" evidence="1">
    <location>
        <begin position="6"/>
        <end position="150"/>
    </location>
</feature>
<evidence type="ECO:0000313" key="3">
    <source>
        <dbReference type="Proteomes" id="UP000721415"/>
    </source>
</evidence>
<dbReference type="Pfam" id="PF13673">
    <property type="entry name" value="Acetyltransf_10"/>
    <property type="match status" value="1"/>
</dbReference>
<proteinExistence type="predicted"/>
<accession>A0ABS0LMN2</accession>
<dbReference type="EMBL" id="JACBXQ010000001">
    <property type="protein sequence ID" value="MBG9985421.1"/>
    <property type="molecule type" value="Genomic_DNA"/>
</dbReference>
<sequence length="157" mass="18669">MNWISKQFNQLTLEELYEILFLRCNIFIVEQNCPYLDIDHHDQESTHLFLKNEENIIAYCRILPPSISYEEASIGRVVVDNNFRGSGHARILMKKAIDYIFNEMNLNEIKISGQTYLVKFYESLGFKRVSEPYLEDNIEHVDLYLNKSKREKVRDEI</sequence>
<evidence type="ECO:0000313" key="2">
    <source>
        <dbReference type="EMBL" id="MBG9985421.1"/>
    </source>
</evidence>
<dbReference type="InterPro" id="IPR000182">
    <property type="entry name" value="GNAT_dom"/>
</dbReference>
<dbReference type="RefSeq" id="WP_197113628.1">
    <property type="nucleotide sequence ID" value="NZ_JACBXQ010000001.1"/>
</dbReference>
<dbReference type="CDD" id="cd04301">
    <property type="entry name" value="NAT_SF"/>
    <property type="match status" value="1"/>
</dbReference>
<comment type="caution">
    <text evidence="2">The sequence shown here is derived from an EMBL/GenBank/DDBJ whole genome shotgun (WGS) entry which is preliminary data.</text>
</comment>
<name>A0ABS0LMN2_9LACT</name>
<keyword evidence="3" id="KW-1185">Reference proteome</keyword>
<organism evidence="2 3">
    <name type="scientific">Facklamia lactis</name>
    <dbReference type="NCBI Taxonomy" id="2749967"/>
    <lineage>
        <taxon>Bacteria</taxon>
        <taxon>Bacillati</taxon>
        <taxon>Bacillota</taxon>
        <taxon>Bacilli</taxon>
        <taxon>Lactobacillales</taxon>
        <taxon>Aerococcaceae</taxon>
        <taxon>Facklamia</taxon>
    </lineage>
</organism>
<dbReference type="Gene3D" id="3.40.630.30">
    <property type="match status" value="1"/>
</dbReference>
<reference evidence="2 3" key="1">
    <citation type="submission" date="2020-07" db="EMBL/GenBank/DDBJ databases">
        <title>Facklamia lactis sp. nov., isolated from raw milk.</title>
        <authorList>
            <person name="Doll E.V."/>
            <person name="Huptas C."/>
            <person name="Staib L."/>
            <person name="Wenning M."/>
            <person name="Scherer S."/>
        </authorList>
    </citation>
    <scope>NUCLEOTIDE SEQUENCE [LARGE SCALE GENOMIC DNA]</scope>
    <source>
        <strain evidence="2 3">DSM 111018</strain>
    </source>
</reference>
<dbReference type="Proteomes" id="UP000721415">
    <property type="component" value="Unassembled WGS sequence"/>
</dbReference>
<evidence type="ECO:0000259" key="1">
    <source>
        <dbReference type="PROSITE" id="PS51186"/>
    </source>
</evidence>